<accession>A0A1R2AZH2</accession>
<dbReference type="InterPro" id="IPR015915">
    <property type="entry name" value="Kelch-typ_b-propeller"/>
</dbReference>
<dbReference type="OrthoDB" id="9978265at2759"/>
<dbReference type="AlphaFoldDB" id="A0A1R2AZH2"/>
<organism evidence="1 2">
    <name type="scientific">Stentor coeruleus</name>
    <dbReference type="NCBI Taxonomy" id="5963"/>
    <lineage>
        <taxon>Eukaryota</taxon>
        <taxon>Sar</taxon>
        <taxon>Alveolata</taxon>
        <taxon>Ciliophora</taxon>
        <taxon>Postciliodesmatophora</taxon>
        <taxon>Heterotrichea</taxon>
        <taxon>Heterotrichida</taxon>
        <taxon>Stentoridae</taxon>
        <taxon>Stentor</taxon>
    </lineage>
</organism>
<reference evidence="1 2" key="1">
    <citation type="submission" date="2016-11" db="EMBL/GenBank/DDBJ databases">
        <title>The macronuclear genome of Stentor coeruleus: a giant cell with tiny introns.</title>
        <authorList>
            <person name="Slabodnick M."/>
            <person name="Ruby J.G."/>
            <person name="Reiff S.B."/>
            <person name="Swart E.C."/>
            <person name="Gosai S."/>
            <person name="Prabakaran S."/>
            <person name="Witkowska E."/>
            <person name="Larue G.E."/>
            <person name="Fisher S."/>
            <person name="Freeman R.M."/>
            <person name="Gunawardena J."/>
            <person name="Chu W."/>
            <person name="Stover N.A."/>
            <person name="Gregory B.D."/>
            <person name="Nowacki M."/>
            <person name="Derisi J."/>
            <person name="Roy S.W."/>
            <person name="Marshall W.F."/>
            <person name="Sood P."/>
        </authorList>
    </citation>
    <scope>NUCLEOTIDE SEQUENCE [LARGE SCALE GENOMIC DNA]</scope>
    <source>
        <strain evidence="1">WM001</strain>
    </source>
</reference>
<gene>
    <name evidence="1" type="ORF">SteCoe_32248</name>
</gene>
<dbReference type="SUPFAM" id="SSF117281">
    <property type="entry name" value="Kelch motif"/>
    <property type="match status" value="1"/>
</dbReference>
<evidence type="ECO:0000313" key="2">
    <source>
        <dbReference type="Proteomes" id="UP000187209"/>
    </source>
</evidence>
<sequence>MNFTCHQPDCSTSPTLYCNCNNHNTYSCPSHVLQHFESDETCKHAAMPMYKKVNPEAKQLEVENLKSLKESLEKSNEYTSEFLKRMIETLNSLLLNVTKYYEEVKIVVCEKLETAENKEKDLIVPGFADKVFHPDEFNAYLEKIPKLFTIILNDSVQGAIEIEKSLKGEQEFYDKIKTDELDFRSNANLDQSLYFFKAGTKVFIEVNIDDFTIKETLVNVLENQGSLAGICQIPDNKVFISGGYSPHLDSSYLIDLKNKSVEPLAKCRERSLSTATFINGCIYMFGGFNSKGLIQNSDKFIIESKTWTSIANMPVAQQDTSVLPCKSLLIISTHSANCLFAYILNSDTYETLATGIVSHSYNILMRNSGMCYLITGSNVFVCKENELNKWMKVEKTLNMGYCQNTSKPITRGRYAFFCSSHYGKVFRFGFDDFTLVEVILEVKKVE</sequence>
<dbReference type="Proteomes" id="UP000187209">
    <property type="component" value="Unassembled WGS sequence"/>
</dbReference>
<protein>
    <submittedName>
        <fullName evidence="1">Uncharacterized protein</fullName>
    </submittedName>
</protein>
<dbReference type="Gene3D" id="2.120.10.80">
    <property type="entry name" value="Kelch-type beta propeller"/>
    <property type="match status" value="1"/>
</dbReference>
<dbReference type="SMART" id="SM00612">
    <property type="entry name" value="Kelch"/>
    <property type="match status" value="2"/>
</dbReference>
<evidence type="ECO:0000313" key="1">
    <source>
        <dbReference type="EMBL" id="OMJ69902.1"/>
    </source>
</evidence>
<keyword evidence="2" id="KW-1185">Reference proteome</keyword>
<proteinExistence type="predicted"/>
<name>A0A1R2AZH2_9CILI</name>
<comment type="caution">
    <text evidence="1">The sequence shown here is derived from an EMBL/GenBank/DDBJ whole genome shotgun (WGS) entry which is preliminary data.</text>
</comment>
<dbReference type="EMBL" id="MPUH01001145">
    <property type="protein sequence ID" value="OMJ69902.1"/>
    <property type="molecule type" value="Genomic_DNA"/>
</dbReference>
<dbReference type="InterPro" id="IPR006652">
    <property type="entry name" value="Kelch_1"/>
</dbReference>
<dbReference type="Pfam" id="PF01344">
    <property type="entry name" value="Kelch_1"/>
    <property type="match status" value="1"/>
</dbReference>